<name>A0A9Q8LD39_PASFU</name>
<organism evidence="2 3">
    <name type="scientific">Passalora fulva</name>
    <name type="common">Tomato leaf mold</name>
    <name type="synonym">Cladosporium fulvum</name>
    <dbReference type="NCBI Taxonomy" id="5499"/>
    <lineage>
        <taxon>Eukaryota</taxon>
        <taxon>Fungi</taxon>
        <taxon>Dikarya</taxon>
        <taxon>Ascomycota</taxon>
        <taxon>Pezizomycotina</taxon>
        <taxon>Dothideomycetes</taxon>
        <taxon>Dothideomycetidae</taxon>
        <taxon>Mycosphaerellales</taxon>
        <taxon>Mycosphaerellaceae</taxon>
        <taxon>Fulvia</taxon>
    </lineage>
</organism>
<reference evidence="2" key="2">
    <citation type="journal article" date="2022" name="Microb. Genom.">
        <title>A chromosome-scale genome assembly of the tomato pathogen Cladosporium fulvum reveals a compartmentalized genome architecture and the presence of a dispensable chromosome.</title>
        <authorList>
            <person name="Zaccaron A.Z."/>
            <person name="Chen L.H."/>
            <person name="Samaras A."/>
            <person name="Stergiopoulos I."/>
        </authorList>
    </citation>
    <scope>NUCLEOTIDE SEQUENCE</scope>
    <source>
        <strain evidence="2">Race5_Kim</strain>
    </source>
</reference>
<reference evidence="2" key="1">
    <citation type="submission" date="2021-12" db="EMBL/GenBank/DDBJ databases">
        <authorList>
            <person name="Zaccaron A."/>
            <person name="Stergiopoulos I."/>
        </authorList>
    </citation>
    <scope>NUCLEOTIDE SEQUENCE</scope>
    <source>
        <strain evidence="2">Race5_Kim</strain>
    </source>
</reference>
<evidence type="ECO:0000313" key="2">
    <source>
        <dbReference type="EMBL" id="UJO14498.1"/>
    </source>
</evidence>
<dbReference type="KEGG" id="ffu:CLAFUR5_03106"/>
<sequence length="190" mass="21663">MGTFLPFYETTISSAAAGRALALGELVEQILLHLPEADLVRCRRVCTTFRDTVLGSKTIRHKLFLEQDDGATRTLNPLAPAWFIQQRSGYRDNTIAARIDIVDLWERSTAEVRPLYDQMLVAQPPATQCVIPITNHSTTIFFRRSYPEGMTFGDLERAVISAFEIRKGRKSSRERLQELSQDNSVLIYWK</sequence>
<keyword evidence="3" id="KW-1185">Reference proteome</keyword>
<dbReference type="Pfam" id="PF00646">
    <property type="entry name" value="F-box"/>
    <property type="match status" value="1"/>
</dbReference>
<dbReference type="EMBL" id="CP090164">
    <property type="protein sequence ID" value="UJO14498.1"/>
    <property type="molecule type" value="Genomic_DNA"/>
</dbReference>
<dbReference type="RefSeq" id="XP_047758864.1">
    <property type="nucleotide sequence ID" value="XM_047902254.1"/>
</dbReference>
<accession>A0A9Q8LD39</accession>
<protein>
    <recommendedName>
        <fullName evidence="1">F-box domain-containing protein</fullName>
    </recommendedName>
</protein>
<dbReference type="AlphaFoldDB" id="A0A9Q8LD39"/>
<dbReference type="CDD" id="cd09917">
    <property type="entry name" value="F-box_SF"/>
    <property type="match status" value="1"/>
</dbReference>
<proteinExistence type="predicted"/>
<dbReference type="Proteomes" id="UP000756132">
    <property type="component" value="Chromosome 2"/>
</dbReference>
<evidence type="ECO:0000313" key="3">
    <source>
        <dbReference type="Proteomes" id="UP000756132"/>
    </source>
</evidence>
<feature type="domain" description="F-box" evidence="1">
    <location>
        <begin position="25"/>
        <end position="55"/>
    </location>
</feature>
<evidence type="ECO:0000259" key="1">
    <source>
        <dbReference type="Pfam" id="PF00646"/>
    </source>
</evidence>
<dbReference type="InterPro" id="IPR036047">
    <property type="entry name" value="F-box-like_dom_sf"/>
</dbReference>
<dbReference type="SUPFAM" id="SSF81383">
    <property type="entry name" value="F-box domain"/>
    <property type="match status" value="1"/>
</dbReference>
<dbReference type="OrthoDB" id="3636857at2759"/>
<dbReference type="Gene3D" id="1.20.1280.50">
    <property type="match status" value="1"/>
</dbReference>
<dbReference type="InterPro" id="IPR001810">
    <property type="entry name" value="F-box_dom"/>
</dbReference>
<dbReference type="GeneID" id="71982984"/>
<gene>
    <name evidence="2" type="ORF">CLAFUR5_03106</name>
</gene>